<comment type="subcellular location">
    <subcellularLocation>
        <location evidence="1">Cell membrane</location>
        <topology evidence="1">Single-pass membrane protein</topology>
    </subcellularLocation>
    <subcellularLocation>
        <location evidence="2">Membrane</location>
        <topology evidence="2">Single-pass type I membrane protein</topology>
    </subcellularLocation>
</comment>
<dbReference type="InterPro" id="IPR000719">
    <property type="entry name" value="Prot_kinase_dom"/>
</dbReference>
<keyword evidence="14 26" id="KW-0547">Nucleotide-binding</keyword>
<evidence type="ECO:0000256" key="17">
    <source>
        <dbReference type="ARBA" id="ARBA00022833"/>
    </source>
</evidence>
<feature type="region of interest" description="Disordered" evidence="27">
    <location>
        <begin position="16"/>
        <end position="64"/>
    </location>
</feature>
<evidence type="ECO:0000256" key="20">
    <source>
        <dbReference type="ARBA" id="ARBA00023136"/>
    </source>
</evidence>
<feature type="domain" description="Protein kinase" evidence="29">
    <location>
        <begin position="1339"/>
        <end position="1620"/>
    </location>
</feature>
<evidence type="ECO:0000256" key="10">
    <source>
        <dbReference type="ARBA" id="ARBA00022692"/>
    </source>
</evidence>
<evidence type="ECO:0000313" key="31">
    <source>
        <dbReference type="EMBL" id="OMO74721.1"/>
    </source>
</evidence>
<dbReference type="InterPro" id="IPR011011">
    <property type="entry name" value="Znf_FYVE_PHD"/>
</dbReference>
<dbReference type="SUPFAM" id="SSF56112">
    <property type="entry name" value="Protein kinase-like (PK-like)"/>
    <property type="match status" value="1"/>
</dbReference>
<sequence>MEGQIRIKYPQIQLEDYQPESFSHQDRVKVKDHTEKNNLVKEDEKKLQESDGETPKVSGGMQVVSGNGNEKKGKFFYYDTPFSEETGVWIPVSVPPMSESEHEEWNRSLCLNGGYFPDDDLGWNHFSGESKDLTLWDVFNEMLIAARGKVSAVASGDVQRCGISWLSSHLLEQAWKEMAQTLTEANFGNIREILEAEPPKWLPDSAASACMLCNLRFHPFMRPRHHCRYCGGIFCNECSKGRSLLPRKFRTSNPQRVCDVCCVRLESVQSHLMDHINRAAQLPTHDLTDLSTLRSWLNFPWGQSMEYEIYKAANTIRNYNKQAKGLAILTIAKVGVMVTYNVGTGLVVARREDGTWSPPSAISSFGVGWGAQAGGEFMDFIIVLRTESAVRTFSGNIHLSVGAGLSAAVGIVGRAAEADLRGGSGGLAACYTYSCSKGAFVGCSLEGSVVTTRNQENCRFYGNPSITASDILLGSLPRPPAAATLYQALSNLFEKLERRNILVSFLEIEGVTNNRADEEALLALKAHITHDPQNIVTKNWSTSVSICDWFGVSCGSRHKRVTALILQRTSLNGSLPPQLGNLSFLTTLDLRFNNFHGNLPPELANLRRLKSMILIVNQFTGNIPEQIGSLPQLQNLFLSANGLSGSIPSTIFNSSTLQKIVLATNNLEGIVPENLCDHLPQLQMIEISFNNLSGKISPNLQNCRLLQVLGLSNNRLTGSIPRELGNLTMLKELYLGFNQLEGEIPRELSRLVGIERFAVENSGLTGQIPSEMFNLSSLIDFVVMNNSLSGSLPTDLCRHLPNLEKLFFFNNKLDGTIPRDIGNCTVLKQLRLGRNNFTGIIPEEIGNLKHLEILRVAINSLTGPIPPRIFNMSTLKEMSLAENYFSGSLPSDIGPGLPNLEELLVGANRLSGIIPDSISNASKIAFLELSQNLFTGTIPKSLGNLKDLLQLGLVDNQLISDSSTPELTFLSALTNCRQLRTLGIARNPLVGVLPNSIANLSTSLELMDASDCKIYGKIPGGLRNLSSLFALSLSNNELTGPISNLFQNWTNLQRLYLSGNMLEGAIPDELCQLRNLGELFLRGNRLSGPIPRCFDNLTSLRILLLNSNNLSELPSTLWNLKDLLVLNLSSNSLSGSLAPEIGNLKVLTQVDLSKNQFLGPIPSNVGDLKDLTSLSLAHNNLQGSIPESFGSLLSMEFLDLSSNNLSGVIPKSLERLSFLRYFNVSFNTLQGEIPNGGPFVNFSATSFMNNTALCGSAQLLVPTCNSSTSRRSRRTTLLVLRYVLPIICSIILITVALIVYRKYQKKKTSLPVKQESESLPLATWRRISYYELLQATGGFSESNILGSGSFGTVYRGTLQDETTVAIKVFNLQLEGAFRSFDVECEVIRNIRHRNLVKIISSCCNLDFKALVLEFMPNGSLENWLYSPDQCFLDLMQRLNIMIEVASALEYLHHGNSTPVIHCDLKPSNVLLDNEMVAHVCDFGMAKLLGEGNSVTQTMTLATIGYMAPEYGSTGLVSTKGDVYNYGILVMETFTGRKPTNEMFSGEMNLKSWVKESLPHAVTEVADAHLLRHKQENFMAVTSCISSVLQLALNCCAESPSERKHIKDVVVTLTKIKEKFLKDTDSTY</sequence>
<keyword evidence="12" id="KW-0732">Signal</keyword>
<protein>
    <recommendedName>
        <fullName evidence="4">non-specific serine/threonine protein kinase</fullName>
        <ecNumber evidence="4">2.7.11.1</ecNumber>
    </recommendedName>
</protein>
<evidence type="ECO:0000256" key="7">
    <source>
        <dbReference type="ARBA" id="ARBA00022553"/>
    </source>
</evidence>
<dbReference type="EC" id="2.7.11.1" evidence="4"/>
<dbReference type="Pfam" id="PF04366">
    <property type="entry name" value="Ysc84"/>
    <property type="match status" value="1"/>
</dbReference>
<dbReference type="InterPro" id="IPR003591">
    <property type="entry name" value="Leu-rich_rpt_typical-subtyp"/>
</dbReference>
<evidence type="ECO:0000259" key="30">
    <source>
        <dbReference type="PROSITE" id="PS50178"/>
    </source>
</evidence>
<dbReference type="Gene3D" id="3.30.200.20">
    <property type="entry name" value="Phosphorylase Kinase, domain 1"/>
    <property type="match status" value="1"/>
</dbReference>
<keyword evidence="17" id="KW-0862">Zinc</keyword>
<dbReference type="SMART" id="SM00369">
    <property type="entry name" value="LRR_TYP"/>
    <property type="match status" value="12"/>
</dbReference>
<feature type="compositionally biased region" description="Basic and acidic residues" evidence="27">
    <location>
        <begin position="23"/>
        <end position="49"/>
    </location>
</feature>
<proteinExistence type="inferred from homology"/>
<keyword evidence="13" id="KW-0677">Repeat</keyword>
<keyword evidence="5" id="KW-1003">Cell membrane</keyword>
<comment type="caution">
    <text evidence="31">The sequence shown here is derived from an EMBL/GenBank/DDBJ whole genome shotgun (WGS) entry which is preliminary data.</text>
</comment>
<evidence type="ECO:0000256" key="26">
    <source>
        <dbReference type="PROSITE-ProRule" id="PRU10141"/>
    </source>
</evidence>
<dbReference type="EMBL" id="AWWV01011075">
    <property type="protein sequence ID" value="OMO74721.1"/>
    <property type="molecule type" value="Genomic_DNA"/>
</dbReference>
<dbReference type="InterPro" id="IPR008271">
    <property type="entry name" value="Ser/Thr_kinase_AS"/>
</dbReference>
<evidence type="ECO:0000256" key="5">
    <source>
        <dbReference type="ARBA" id="ARBA00022475"/>
    </source>
</evidence>
<comment type="catalytic activity">
    <reaction evidence="23">
        <text>L-threonyl-[protein] + ATP = O-phospho-L-threonyl-[protein] + ADP + H(+)</text>
        <dbReference type="Rhea" id="RHEA:46608"/>
        <dbReference type="Rhea" id="RHEA-COMP:11060"/>
        <dbReference type="Rhea" id="RHEA-COMP:11605"/>
        <dbReference type="ChEBI" id="CHEBI:15378"/>
        <dbReference type="ChEBI" id="CHEBI:30013"/>
        <dbReference type="ChEBI" id="CHEBI:30616"/>
        <dbReference type="ChEBI" id="CHEBI:61977"/>
        <dbReference type="ChEBI" id="CHEBI:456216"/>
        <dbReference type="EC" id="2.7.11.1"/>
    </reaction>
</comment>
<evidence type="ECO:0000256" key="1">
    <source>
        <dbReference type="ARBA" id="ARBA00004162"/>
    </source>
</evidence>
<dbReference type="InterPro" id="IPR001611">
    <property type="entry name" value="Leu-rich_rpt"/>
</dbReference>
<dbReference type="SMART" id="SM00220">
    <property type="entry name" value="S_TKc"/>
    <property type="match status" value="1"/>
</dbReference>
<dbReference type="PANTHER" id="PTHR48056:SF73">
    <property type="entry name" value="LRR RECEPTOR-LIKE SERINE_THREONINE-PROTEIN KINASE EFR"/>
    <property type="match status" value="1"/>
</dbReference>
<evidence type="ECO:0000256" key="12">
    <source>
        <dbReference type="ARBA" id="ARBA00022729"/>
    </source>
</evidence>
<evidence type="ECO:0000256" key="27">
    <source>
        <dbReference type="SAM" id="MobiDB-lite"/>
    </source>
</evidence>
<dbReference type="FunFam" id="3.30.40.10:FF:000151">
    <property type="entry name" value="Zinc finger family protein"/>
    <property type="match status" value="1"/>
</dbReference>
<dbReference type="Proteomes" id="UP000188268">
    <property type="component" value="Unassembled WGS sequence"/>
</dbReference>
<dbReference type="PROSITE" id="PS50178">
    <property type="entry name" value="ZF_FYVE"/>
    <property type="match status" value="1"/>
</dbReference>
<dbReference type="Pfam" id="PF07714">
    <property type="entry name" value="PK_Tyr_Ser-Thr"/>
    <property type="match status" value="1"/>
</dbReference>
<dbReference type="InterPro" id="IPR000306">
    <property type="entry name" value="Znf_FYVE"/>
</dbReference>
<keyword evidence="6" id="KW-0723">Serine/threonine-protein kinase</keyword>
<dbReference type="InterPro" id="IPR032675">
    <property type="entry name" value="LRR_dom_sf"/>
</dbReference>
<dbReference type="OrthoDB" id="950288at2759"/>
<reference evidence="31 32" key="1">
    <citation type="submission" date="2013-09" db="EMBL/GenBank/DDBJ databases">
        <title>Corchorus capsularis genome sequencing.</title>
        <authorList>
            <person name="Alam M."/>
            <person name="Haque M.S."/>
            <person name="Islam M.S."/>
            <person name="Emdad E.M."/>
            <person name="Islam M.M."/>
            <person name="Ahmed B."/>
            <person name="Halim A."/>
            <person name="Hossen Q.M.M."/>
            <person name="Hossain M.Z."/>
            <person name="Ahmed R."/>
            <person name="Khan M.M."/>
            <person name="Islam R."/>
            <person name="Rashid M.M."/>
            <person name="Khan S.A."/>
            <person name="Rahman M.S."/>
            <person name="Alam M."/>
        </authorList>
    </citation>
    <scope>NUCLEOTIDE SEQUENCE [LARGE SCALE GENOMIC DNA]</scope>
    <source>
        <strain evidence="32">cv. CVL-1</strain>
        <tissue evidence="31">Whole seedling</tissue>
    </source>
</reference>
<dbReference type="GO" id="GO:0005524">
    <property type="term" value="F:ATP binding"/>
    <property type="evidence" value="ECO:0007669"/>
    <property type="project" value="UniProtKB-UniRule"/>
</dbReference>
<dbReference type="FunFam" id="3.80.10.10:FF:000095">
    <property type="entry name" value="LRR receptor-like serine/threonine-protein kinase GSO1"/>
    <property type="match status" value="2"/>
</dbReference>
<dbReference type="PROSITE" id="PS51450">
    <property type="entry name" value="LRR"/>
    <property type="match status" value="1"/>
</dbReference>
<dbReference type="CDD" id="cd14066">
    <property type="entry name" value="STKc_IRAK"/>
    <property type="match status" value="1"/>
</dbReference>
<dbReference type="Gene3D" id="3.80.10.10">
    <property type="entry name" value="Ribonuclease Inhibitor"/>
    <property type="match status" value="5"/>
</dbReference>
<evidence type="ECO:0000256" key="19">
    <source>
        <dbReference type="ARBA" id="ARBA00022989"/>
    </source>
</evidence>
<dbReference type="GO" id="GO:0033612">
    <property type="term" value="F:receptor serine/threonine kinase binding"/>
    <property type="evidence" value="ECO:0007669"/>
    <property type="project" value="TreeGrafter"/>
</dbReference>
<dbReference type="InterPro" id="IPR013210">
    <property type="entry name" value="LRR_N_plant-typ"/>
</dbReference>
<dbReference type="Pfam" id="PF08263">
    <property type="entry name" value="LRRNT_2"/>
    <property type="match status" value="1"/>
</dbReference>
<evidence type="ECO:0000256" key="25">
    <source>
        <dbReference type="PROSITE-ProRule" id="PRU00091"/>
    </source>
</evidence>
<dbReference type="GO" id="GO:0008270">
    <property type="term" value="F:zinc ion binding"/>
    <property type="evidence" value="ECO:0007669"/>
    <property type="project" value="UniProtKB-KW"/>
</dbReference>
<evidence type="ECO:0000256" key="21">
    <source>
        <dbReference type="ARBA" id="ARBA00023170"/>
    </source>
</evidence>
<keyword evidence="8" id="KW-0433">Leucine-rich repeat</keyword>
<evidence type="ECO:0000256" key="24">
    <source>
        <dbReference type="ARBA" id="ARBA00048679"/>
    </source>
</evidence>
<dbReference type="PROSITE" id="PS00107">
    <property type="entry name" value="PROTEIN_KINASE_ATP"/>
    <property type="match status" value="1"/>
</dbReference>
<comment type="catalytic activity">
    <reaction evidence="24">
        <text>L-seryl-[protein] + ATP = O-phospho-L-seryl-[protein] + ADP + H(+)</text>
        <dbReference type="Rhea" id="RHEA:17989"/>
        <dbReference type="Rhea" id="RHEA-COMP:9863"/>
        <dbReference type="Rhea" id="RHEA-COMP:11604"/>
        <dbReference type="ChEBI" id="CHEBI:15378"/>
        <dbReference type="ChEBI" id="CHEBI:29999"/>
        <dbReference type="ChEBI" id="CHEBI:30616"/>
        <dbReference type="ChEBI" id="CHEBI:83421"/>
        <dbReference type="ChEBI" id="CHEBI:456216"/>
        <dbReference type="EC" id="2.7.11.1"/>
    </reaction>
</comment>
<keyword evidence="19 28" id="KW-1133">Transmembrane helix</keyword>
<keyword evidence="11" id="KW-0479">Metal-binding</keyword>
<evidence type="ECO:0000256" key="3">
    <source>
        <dbReference type="ARBA" id="ARBA00008684"/>
    </source>
</evidence>
<keyword evidence="15 25" id="KW-0863">Zinc-finger</keyword>
<keyword evidence="18 26" id="KW-0067">ATP-binding</keyword>
<keyword evidence="10 28" id="KW-0812">Transmembrane</keyword>
<dbReference type="GO" id="GO:0005886">
    <property type="term" value="C:plasma membrane"/>
    <property type="evidence" value="ECO:0007669"/>
    <property type="project" value="UniProtKB-SubCell"/>
</dbReference>
<dbReference type="InterPro" id="IPR013083">
    <property type="entry name" value="Znf_RING/FYVE/PHD"/>
</dbReference>
<dbReference type="CDD" id="cd11526">
    <property type="entry name" value="SYLF_FYVE"/>
    <property type="match status" value="1"/>
</dbReference>
<evidence type="ECO:0000256" key="9">
    <source>
        <dbReference type="ARBA" id="ARBA00022679"/>
    </source>
</evidence>
<dbReference type="InterPro" id="IPR017441">
    <property type="entry name" value="Protein_kinase_ATP_BS"/>
</dbReference>
<keyword evidence="21" id="KW-0675">Receptor</keyword>
<dbReference type="FunFam" id="1.10.510.10:FF:000358">
    <property type="entry name" value="Putative leucine-rich repeat receptor-like serine/threonine-protein kinase"/>
    <property type="match status" value="1"/>
</dbReference>
<evidence type="ECO:0000256" key="15">
    <source>
        <dbReference type="ARBA" id="ARBA00022771"/>
    </source>
</evidence>
<organism evidence="31 32">
    <name type="scientific">Corchorus capsularis</name>
    <name type="common">Jute</name>
    <dbReference type="NCBI Taxonomy" id="210143"/>
    <lineage>
        <taxon>Eukaryota</taxon>
        <taxon>Viridiplantae</taxon>
        <taxon>Streptophyta</taxon>
        <taxon>Embryophyta</taxon>
        <taxon>Tracheophyta</taxon>
        <taxon>Spermatophyta</taxon>
        <taxon>Magnoliopsida</taxon>
        <taxon>eudicotyledons</taxon>
        <taxon>Gunneridae</taxon>
        <taxon>Pentapetalae</taxon>
        <taxon>rosids</taxon>
        <taxon>malvids</taxon>
        <taxon>Malvales</taxon>
        <taxon>Malvaceae</taxon>
        <taxon>Grewioideae</taxon>
        <taxon>Apeibeae</taxon>
        <taxon>Corchorus</taxon>
    </lineage>
</organism>
<dbReference type="PANTHER" id="PTHR48056">
    <property type="entry name" value="LRR RECEPTOR-LIKE SERINE/THREONINE-PROTEIN KINASE-RELATED"/>
    <property type="match status" value="1"/>
</dbReference>
<dbReference type="Gene3D" id="3.30.40.10">
    <property type="entry name" value="Zinc/RING finger domain, C3HC4 (zinc finger)"/>
    <property type="match status" value="1"/>
</dbReference>
<dbReference type="SMART" id="SM00064">
    <property type="entry name" value="FYVE"/>
    <property type="match status" value="1"/>
</dbReference>
<gene>
    <name evidence="31" type="ORF">CCACVL1_16497</name>
</gene>
<evidence type="ECO:0000313" key="32">
    <source>
        <dbReference type="Proteomes" id="UP000188268"/>
    </source>
</evidence>
<keyword evidence="7" id="KW-0597">Phosphoprotein</keyword>
<dbReference type="Gene3D" id="1.10.510.10">
    <property type="entry name" value="Transferase(Phosphotransferase) domain 1"/>
    <property type="match status" value="1"/>
</dbReference>
<dbReference type="InterPro" id="IPR011009">
    <property type="entry name" value="Kinase-like_dom_sf"/>
</dbReference>
<keyword evidence="9" id="KW-0808">Transferase</keyword>
<evidence type="ECO:0000256" key="23">
    <source>
        <dbReference type="ARBA" id="ARBA00047899"/>
    </source>
</evidence>
<evidence type="ECO:0000256" key="8">
    <source>
        <dbReference type="ARBA" id="ARBA00022614"/>
    </source>
</evidence>
<keyword evidence="32" id="KW-1185">Reference proteome</keyword>
<dbReference type="InterPro" id="IPR001245">
    <property type="entry name" value="Ser-Thr/Tyr_kinase_cat_dom"/>
</dbReference>
<dbReference type="SUPFAM" id="SSF57903">
    <property type="entry name" value="FYVE/PHD zinc finger"/>
    <property type="match status" value="1"/>
</dbReference>
<name>A0A1R3HWV5_COCAP</name>
<dbReference type="FunFam" id="3.30.200.20:FF:000661">
    <property type="entry name" value="Serine-threonine protein kinase plant-type"/>
    <property type="match status" value="1"/>
</dbReference>
<comment type="similarity">
    <text evidence="3">Belongs to the protein kinase superfamily. Ser/Thr protein kinase family.</text>
</comment>
<dbReference type="FunFam" id="3.80.10.10:FF:000101">
    <property type="entry name" value="LRR receptor-like serine/threonine-protein kinase ERECTA"/>
    <property type="match status" value="1"/>
</dbReference>
<dbReference type="PROSITE" id="PS00108">
    <property type="entry name" value="PROTEIN_KINASE_ST"/>
    <property type="match status" value="1"/>
</dbReference>
<evidence type="ECO:0000256" key="18">
    <source>
        <dbReference type="ARBA" id="ARBA00022840"/>
    </source>
</evidence>
<keyword evidence="16" id="KW-0418">Kinase</keyword>
<feature type="binding site" evidence="26">
    <location>
        <position position="1367"/>
    </location>
    <ligand>
        <name>ATP</name>
        <dbReference type="ChEBI" id="CHEBI:30616"/>
    </ligand>
</feature>
<dbReference type="InterPro" id="IPR007461">
    <property type="entry name" value="Ysc84_actin-binding"/>
</dbReference>
<dbReference type="GO" id="GO:0004674">
    <property type="term" value="F:protein serine/threonine kinase activity"/>
    <property type="evidence" value="ECO:0007669"/>
    <property type="project" value="UniProtKB-KW"/>
</dbReference>
<dbReference type="Pfam" id="PF13855">
    <property type="entry name" value="LRR_8"/>
    <property type="match status" value="2"/>
</dbReference>
<evidence type="ECO:0000256" key="4">
    <source>
        <dbReference type="ARBA" id="ARBA00012513"/>
    </source>
</evidence>
<evidence type="ECO:0000256" key="14">
    <source>
        <dbReference type="ARBA" id="ARBA00022741"/>
    </source>
</evidence>
<dbReference type="SUPFAM" id="SSF52047">
    <property type="entry name" value="RNI-like"/>
    <property type="match status" value="2"/>
</dbReference>
<dbReference type="Gramene" id="OMO74721">
    <property type="protein sequence ID" value="OMO74721"/>
    <property type="gene ID" value="CCACVL1_16497"/>
</dbReference>
<feature type="domain" description="FYVE-type" evidence="30">
    <location>
        <begin position="204"/>
        <end position="266"/>
    </location>
</feature>
<evidence type="ECO:0000256" key="13">
    <source>
        <dbReference type="ARBA" id="ARBA00022737"/>
    </source>
</evidence>
<evidence type="ECO:0000256" key="16">
    <source>
        <dbReference type="ARBA" id="ARBA00022777"/>
    </source>
</evidence>
<keyword evidence="20 28" id="KW-0472">Membrane</keyword>
<keyword evidence="22" id="KW-0325">Glycoprotein</keyword>
<evidence type="ECO:0000256" key="28">
    <source>
        <dbReference type="SAM" id="Phobius"/>
    </source>
</evidence>
<dbReference type="Pfam" id="PF00560">
    <property type="entry name" value="LRR_1"/>
    <property type="match status" value="8"/>
</dbReference>
<dbReference type="SMART" id="SM00365">
    <property type="entry name" value="LRR_SD22"/>
    <property type="match status" value="7"/>
</dbReference>
<dbReference type="InterPro" id="IPR050647">
    <property type="entry name" value="Plant_LRR-RLKs"/>
</dbReference>
<dbReference type="InterPro" id="IPR017455">
    <property type="entry name" value="Znf_FYVE-rel"/>
</dbReference>
<accession>A0A1R3HWV5</accession>
<dbReference type="STRING" id="210143.A0A1R3HWV5"/>
<evidence type="ECO:0000256" key="11">
    <source>
        <dbReference type="ARBA" id="ARBA00022723"/>
    </source>
</evidence>
<evidence type="ECO:0000256" key="22">
    <source>
        <dbReference type="ARBA" id="ARBA00023180"/>
    </source>
</evidence>
<dbReference type="PROSITE" id="PS50011">
    <property type="entry name" value="PROTEIN_KINASE_DOM"/>
    <property type="match status" value="1"/>
</dbReference>
<evidence type="ECO:0000256" key="2">
    <source>
        <dbReference type="ARBA" id="ARBA00004479"/>
    </source>
</evidence>
<dbReference type="Pfam" id="PF01363">
    <property type="entry name" value="FYVE"/>
    <property type="match status" value="1"/>
</dbReference>
<evidence type="ECO:0000259" key="29">
    <source>
        <dbReference type="PROSITE" id="PS50011"/>
    </source>
</evidence>
<dbReference type="OMA" id="PRTICDR"/>
<feature type="transmembrane region" description="Helical" evidence="28">
    <location>
        <begin position="1279"/>
        <end position="1300"/>
    </location>
</feature>
<evidence type="ECO:0000256" key="6">
    <source>
        <dbReference type="ARBA" id="ARBA00022527"/>
    </source>
</evidence>